<reference evidence="1 2" key="1">
    <citation type="journal article" date="2019" name="Commun. Biol.">
        <title>The bagworm genome reveals a unique fibroin gene that provides high tensile strength.</title>
        <authorList>
            <person name="Kono N."/>
            <person name="Nakamura H."/>
            <person name="Ohtoshi R."/>
            <person name="Tomita M."/>
            <person name="Numata K."/>
            <person name="Arakawa K."/>
        </authorList>
    </citation>
    <scope>NUCLEOTIDE SEQUENCE [LARGE SCALE GENOMIC DNA]</scope>
</reference>
<accession>A0A4C1VQF6</accession>
<comment type="caution">
    <text evidence="1">The sequence shown here is derived from an EMBL/GenBank/DDBJ whole genome shotgun (WGS) entry which is preliminary data.</text>
</comment>
<dbReference type="AlphaFoldDB" id="A0A4C1VQF6"/>
<protein>
    <submittedName>
        <fullName evidence="1">Uncharacterized protein</fullName>
    </submittedName>
</protein>
<organism evidence="1 2">
    <name type="scientific">Eumeta variegata</name>
    <name type="common">Bagworm moth</name>
    <name type="synonym">Eumeta japonica</name>
    <dbReference type="NCBI Taxonomy" id="151549"/>
    <lineage>
        <taxon>Eukaryota</taxon>
        <taxon>Metazoa</taxon>
        <taxon>Ecdysozoa</taxon>
        <taxon>Arthropoda</taxon>
        <taxon>Hexapoda</taxon>
        <taxon>Insecta</taxon>
        <taxon>Pterygota</taxon>
        <taxon>Neoptera</taxon>
        <taxon>Endopterygota</taxon>
        <taxon>Lepidoptera</taxon>
        <taxon>Glossata</taxon>
        <taxon>Ditrysia</taxon>
        <taxon>Tineoidea</taxon>
        <taxon>Psychidae</taxon>
        <taxon>Oiketicinae</taxon>
        <taxon>Eumeta</taxon>
    </lineage>
</organism>
<sequence length="100" mass="11290">MIVNSSQPSLGRQRQEKMLYVVNLKYIAQFRLRLKCLGCGLRANIYRDSLTLSRYILGVYNGRCQWNGDNAGTDGLMCPPRSAASDYESGRNSSNHRGQE</sequence>
<dbReference type="Proteomes" id="UP000299102">
    <property type="component" value="Unassembled WGS sequence"/>
</dbReference>
<keyword evidence="2" id="KW-1185">Reference proteome</keyword>
<evidence type="ECO:0000313" key="2">
    <source>
        <dbReference type="Proteomes" id="UP000299102"/>
    </source>
</evidence>
<name>A0A4C1VQF6_EUMVA</name>
<proteinExistence type="predicted"/>
<evidence type="ECO:0000313" key="1">
    <source>
        <dbReference type="EMBL" id="GBP41356.1"/>
    </source>
</evidence>
<dbReference type="EMBL" id="BGZK01000398">
    <property type="protein sequence ID" value="GBP41356.1"/>
    <property type="molecule type" value="Genomic_DNA"/>
</dbReference>
<gene>
    <name evidence="1" type="ORF">EVAR_84699_1</name>
</gene>